<evidence type="ECO:0000256" key="22">
    <source>
        <dbReference type="ARBA" id="ARBA00047588"/>
    </source>
</evidence>
<dbReference type="CDD" id="cd03443">
    <property type="entry name" value="PaaI_thioesterase"/>
    <property type="match status" value="1"/>
</dbReference>
<evidence type="ECO:0000256" key="16">
    <source>
        <dbReference type="ARBA" id="ARBA00035852"/>
    </source>
</evidence>
<dbReference type="GO" id="GO:0032587">
    <property type="term" value="C:ruffle membrane"/>
    <property type="evidence" value="ECO:0007669"/>
    <property type="project" value="UniProtKB-SubCell"/>
</dbReference>
<keyword evidence="11" id="KW-0809">Transit peptide</keyword>
<dbReference type="SUPFAM" id="SSF54637">
    <property type="entry name" value="Thioesterase/thiol ester dehydrase-isomerase"/>
    <property type="match status" value="1"/>
</dbReference>
<evidence type="ECO:0000313" key="29">
    <source>
        <dbReference type="Proteomes" id="UP000248481"/>
    </source>
</evidence>
<keyword evidence="9" id="KW-0378">Hydrolase</keyword>
<evidence type="ECO:0000256" key="6">
    <source>
        <dbReference type="ARBA" id="ARBA00022490"/>
    </source>
</evidence>
<evidence type="ECO:0000256" key="27">
    <source>
        <dbReference type="SAM" id="MobiDB-lite"/>
    </source>
</evidence>
<keyword evidence="14" id="KW-0472">Membrane</keyword>
<keyword evidence="10" id="KW-0276">Fatty acid metabolism</keyword>
<evidence type="ECO:0000256" key="25">
    <source>
        <dbReference type="ARBA" id="ARBA00048074"/>
    </source>
</evidence>
<evidence type="ECO:0000256" key="18">
    <source>
        <dbReference type="ARBA" id="ARBA00038456"/>
    </source>
</evidence>
<dbReference type="KEGG" id="nsu:110578501"/>
<comment type="catalytic activity">
    <reaction evidence="24">
        <text>decanoyl-CoA + H2O = decanoate + CoA + H(+)</text>
        <dbReference type="Rhea" id="RHEA:40059"/>
        <dbReference type="ChEBI" id="CHEBI:15377"/>
        <dbReference type="ChEBI" id="CHEBI:15378"/>
        <dbReference type="ChEBI" id="CHEBI:27689"/>
        <dbReference type="ChEBI" id="CHEBI:57287"/>
        <dbReference type="ChEBI" id="CHEBI:61430"/>
    </reaction>
    <physiologicalReaction direction="left-to-right" evidence="24">
        <dbReference type="Rhea" id="RHEA:40060"/>
    </physiologicalReaction>
</comment>
<protein>
    <recommendedName>
        <fullName evidence="20">Acyl-coenzyme A thioesterase THEM4</fullName>
        <ecNumber evidence="19">3.1.2.2</ecNumber>
    </recommendedName>
    <alternativeName>
        <fullName evidence="21">Thioesterase superfamily member 4</fullName>
    </alternativeName>
</protein>
<comment type="catalytic activity">
    <reaction evidence="25">
        <text>dodecanoyl-CoA + H2O = dodecanoate + CoA + H(+)</text>
        <dbReference type="Rhea" id="RHEA:30135"/>
        <dbReference type="ChEBI" id="CHEBI:15377"/>
        <dbReference type="ChEBI" id="CHEBI:15378"/>
        <dbReference type="ChEBI" id="CHEBI:18262"/>
        <dbReference type="ChEBI" id="CHEBI:57287"/>
        <dbReference type="ChEBI" id="CHEBI:57375"/>
    </reaction>
    <physiologicalReaction direction="left-to-right" evidence="25">
        <dbReference type="Rhea" id="RHEA:30136"/>
    </physiologicalReaction>
</comment>
<dbReference type="RefSeq" id="XP_021543674.1">
    <property type="nucleotide sequence ID" value="XM_021687999.1"/>
</dbReference>
<comment type="catalytic activity">
    <reaction evidence="16">
        <text>(5Z,8Z,11Z,14Z)-eicosatetraenoyl-CoA + H2O = (5Z,8Z,11Z,14Z)-eicosatetraenoate + CoA + H(+)</text>
        <dbReference type="Rhea" id="RHEA:40151"/>
        <dbReference type="ChEBI" id="CHEBI:15377"/>
        <dbReference type="ChEBI" id="CHEBI:15378"/>
        <dbReference type="ChEBI" id="CHEBI:32395"/>
        <dbReference type="ChEBI" id="CHEBI:57287"/>
        <dbReference type="ChEBI" id="CHEBI:57368"/>
    </reaction>
    <physiologicalReaction direction="left-to-right" evidence="16">
        <dbReference type="Rhea" id="RHEA:40152"/>
    </physiologicalReaction>
</comment>
<dbReference type="AlphaFoldDB" id="A0A2Y9H310"/>
<dbReference type="InterPro" id="IPR052365">
    <property type="entry name" value="THEM4/THEM5_acyl-CoA_thioest"/>
</dbReference>
<evidence type="ECO:0000256" key="5">
    <source>
        <dbReference type="ARBA" id="ARBA00022475"/>
    </source>
</evidence>
<feature type="domain" description="Thioesterase" evidence="28">
    <location>
        <begin position="147"/>
        <end position="219"/>
    </location>
</feature>
<evidence type="ECO:0000256" key="23">
    <source>
        <dbReference type="ARBA" id="ARBA00047734"/>
    </source>
</evidence>
<evidence type="ECO:0000256" key="9">
    <source>
        <dbReference type="ARBA" id="ARBA00022801"/>
    </source>
</evidence>
<evidence type="ECO:0000256" key="8">
    <source>
        <dbReference type="ARBA" id="ARBA00022792"/>
    </source>
</evidence>
<evidence type="ECO:0000259" key="28">
    <source>
        <dbReference type="Pfam" id="PF03061"/>
    </source>
</evidence>
<evidence type="ECO:0000256" key="24">
    <source>
        <dbReference type="ARBA" id="ARBA00047969"/>
    </source>
</evidence>
<evidence type="ECO:0000256" key="26">
    <source>
        <dbReference type="ARBA" id="ARBA00048180"/>
    </source>
</evidence>
<dbReference type="GO" id="GO:0006631">
    <property type="term" value="P:fatty acid metabolic process"/>
    <property type="evidence" value="ECO:0007669"/>
    <property type="project" value="UniProtKB-KW"/>
</dbReference>
<evidence type="ECO:0000256" key="2">
    <source>
        <dbReference type="ARBA" id="ARBA00004569"/>
    </source>
</evidence>
<evidence type="ECO:0000313" key="30">
    <source>
        <dbReference type="RefSeq" id="XP_021543674.1"/>
    </source>
</evidence>
<keyword evidence="12" id="KW-0443">Lipid metabolism</keyword>
<feature type="region of interest" description="Disordered" evidence="27">
    <location>
        <begin position="1"/>
        <end position="35"/>
    </location>
</feature>
<comment type="catalytic activity">
    <reaction evidence="17">
        <text>(9Z)-octadecenoyl-CoA + H2O = (9Z)-octadecenoate + CoA + H(+)</text>
        <dbReference type="Rhea" id="RHEA:40139"/>
        <dbReference type="ChEBI" id="CHEBI:15377"/>
        <dbReference type="ChEBI" id="CHEBI:15378"/>
        <dbReference type="ChEBI" id="CHEBI:30823"/>
        <dbReference type="ChEBI" id="CHEBI:57287"/>
        <dbReference type="ChEBI" id="CHEBI:57387"/>
    </reaction>
    <physiologicalReaction direction="left-to-right" evidence="17">
        <dbReference type="Rhea" id="RHEA:40140"/>
    </physiologicalReaction>
</comment>
<dbReference type="InterPro" id="IPR006683">
    <property type="entry name" value="Thioestr_dom"/>
</dbReference>
<evidence type="ECO:0000256" key="3">
    <source>
        <dbReference type="ARBA" id="ARBA00004632"/>
    </source>
</evidence>
<dbReference type="Gene3D" id="3.10.129.10">
    <property type="entry name" value="Hotdog Thioesterase"/>
    <property type="match status" value="1"/>
</dbReference>
<evidence type="ECO:0000256" key="19">
    <source>
        <dbReference type="ARBA" id="ARBA00038848"/>
    </source>
</evidence>
<keyword evidence="6" id="KW-0963">Cytoplasm</keyword>
<comment type="similarity">
    <text evidence="18">Belongs to the THEM4/THEM5 thioesterase family.</text>
</comment>
<evidence type="ECO:0000256" key="15">
    <source>
        <dbReference type="ARBA" id="ARBA00023273"/>
    </source>
</evidence>
<dbReference type="FunFam" id="3.10.129.10:FF:000046">
    <property type="entry name" value="Acyl-coenzyme A thioesterase THEM4"/>
    <property type="match status" value="1"/>
</dbReference>
<dbReference type="Pfam" id="PF03061">
    <property type="entry name" value="4HBT"/>
    <property type="match status" value="1"/>
</dbReference>
<evidence type="ECO:0000256" key="21">
    <source>
        <dbReference type="ARBA" id="ARBA00043210"/>
    </source>
</evidence>
<proteinExistence type="inferred from homology"/>
<keyword evidence="5" id="KW-1003">Cell membrane</keyword>
<evidence type="ECO:0000256" key="4">
    <source>
        <dbReference type="ARBA" id="ARBA00004637"/>
    </source>
</evidence>
<dbReference type="PANTHER" id="PTHR12418">
    <property type="entry name" value="ACYL-COENZYME A THIOESTERASE THEM4"/>
    <property type="match status" value="1"/>
</dbReference>
<evidence type="ECO:0000256" key="17">
    <source>
        <dbReference type="ARBA" id="ARBA00037002"/>
    </source>
</evidence>
<name>A0A2Y9H310_NEOSC</name>
<keyword evidence="15" id="KW-0966">Cell projection</keyword>
<evidence type="ECO:0000256" key="14">
    <source>
        <dbReference type="ARBA" id="ARBA00023136"/>
    </source>
</evidence>
<evidence type="ECO:0000256" key="20">
    <source>
        <dbReference type="ARBA" id="ARBA00040123"/>
    </source>
</evidence>
<comment type="subcellular location">
    <subcellularLocation>
        <location evidence="3">Cell projection</location>
        <location evidence="3">Ruffle membrane</location>
    </subcellularLocation>
    <subcellularLocation>
        <location evidence="1">Cytoplasm</location>
    </subcellularLocation>
    <subcellularLocation>
        <location evidence="4">Mitochondrion inner membrane</location>
        <topology evidence="4">Peripheral membrane protein</topology>
    </subcellularLocation>
    <subcellularLocation>
        <location evidence="2">Mitochondrion intermembrane space</location>
    </subcellularLocation>
</comment>
<organism evidence="29 30">
    <name type="scientific">Neomonachus schauinslandi</name>
    <name type="common">Hawaiian monk seal</name>
    <name type="synonym">Monachus schauinslandi</name>
    <dbReference type="NCBI Taxonomy" id="29088"/>
    <lineage>
        <taxon>Eukaryota</taxon>
        <taxon>Metazoa</taxon>
        <taxon>Chordata</taxon>
        <taxon>Craniata</taxon>
        <taxon>Vertebrata</taxon>
        <taxon>Euteleostomi</taxon>
        <taxon>Mammalia</taxon>
        <taxon>Eutheria</taxon>
        <taxon>Laurasiatheria</taxon>
        <taxon>Carnivora</taxon>
        <taxon>Caniformia</taxon>
        <taxon>Pinnipedia</taxon>
        <taxon>Phocidae</taxon>
        <taxon>Monachinae</taxon>
        <taxon>Monachini</taxon>
        <taxon>Neomonachus</taxon>
    </lineage>
</organism>
<evidence type="ECO:0000256" key="11">
    <source>
        <dbReference type="ARBA" id="ARBA00022946"/>
    </source>
</evidence>
<dbReference type="InterPro" id="IPR029069">
    <property type="entry name" value="HotDog_dom_sf"/>
</dbReference>
<gene>
    <name evidence="30" type="primary">THEM4</name>
</gene>
<dbReference type="PANTHER" id="PTHR12418:SF19">
    <property type="entry name" value="ACYL-COENZYME A THIOESTERASE THEM4"/>
    <property type="match status" value="1"/>
</dbReference>
<dbReference type="GO" id="GO:0005758">
    <property type="term" value="C:mitochondrial intermembrane space"/>
    <property type="evidence" value="ECO:0007669"/>
    <property type="project" value="UniProtKB-SubCell"/>
</dbReference>
<evidence type="ECO:0000256" key="7">
    <source>
        <dbReference type="ARBA" id="ARBA00022703"/>
    </source>
</evidence>
<evidence type="ECO:0000256" key="10">
    <source>
        <dbReference type="ARBA" id="ARBA00022832"/>
    </source>
</evidence>
<keyword evidence="13" id="KW-0496">Mitochondrion</keyword>
<dbReference type="InParanoid" id="A0A2Y9H310"/>
<comment type="catalytic activity">
    <reaction evidence="22">
        <text>octanoyl-CoA + H2O = octanoate + CoA + H(+)</text>
        <dbReference type="Rhea" id="RHEA:30143"/>
        <dbReference type="ChEBI" id="CHEBI:15377"/>
        <dbReference type="ChEBI" id="CHEBI:15378"/>
        <dbReference type="ChEBI" id="CHEBI:25646"/>
        <dbReference type="ChEBI" id="CHEBI:57287"/>
        <dbReference type="ChEBI" id="CHEBI:57386"/>
    </reaction>
    <physiologicalReaction direction="left-to-right" evidence="22">
        <dbReference type="Rhea" id="RHEA:30144"/>
    </physiologicalReaction>
</comment>
<comment type="catalytic activity">
    <reaction evidence="26">
        <text>tetradecanoyl-CoA + H2O = tetradecanoate + CoA + H(+)</text>
        <dbReference type="Rhea" id="RHEA:40119"/>
        <dbReference type="ChEBI" id="CHEBI:15377"/>
        <dbReference type="ChEBI" id="CHEBI:15378"/>
        <dbReference type="ChEBI" id="CHEBI:30807"/>
        <dbReference type="ChEBI" id="CHEBI:57287"/>
        <dbReference type="ChEBI" id="CHEBI:57385"/>
    </reaction>
    <physiologicalReaction direction="left-to-right" evidence="26">
        <dbReference type="Rhea" id="RHEA:40120"/>
    </physiologicalReaction>
</comment>
<dbReference type="GeneID" id="110578501"/>
<accession>A0A2Y9H310</accession>
<keyword evidence="29" id="KW-1185">Reference proteome</keyword>
<evidence type="ECO:0000256" key="12">
    <source>
        <dbReference type="ARBA" id="ARBA00023098"/>
    </source>
</evidence>
<evidence type="ECO:0000256" key="13">
    <source>
        <dbReference type="ARBA" id="ARBA00023128"/>
    </source>
</evidence>
<dbReference type="GO" id="GO:0006915">
    <property type="term" value="P:apoptotic process"/>
    <property type="evidence" value="ECO:0007669"/>
    <property type="project" value="UniProtKB-KW"/>
</dbReference>
<evidence type="ECO:0000256" key="1">
    <source>
        <dbReference type="ARBA" id="ARBA00004496"/>
    </source>
</evidence>
<dbReference type="GO" id="GO:0005743">
    <property type="term" value="C:mitochondrial inner membrane"/>
    <property type="evidence" value="ECO:0007669"/>
    <property type="project" value="UniProtKB-SubCell"/>
</dbReference>
<reference evidence="30" key="1">
    <citation type="submission" date="2025-08" db="UniProtKB">
        <authorList>
            <consortium name="RefSeq"/>
        </authorList>
    </citation>
    <scope>IDENTIFICATION</scope>
    <source>
        <tissue evidence="30">Blood</tissue>
    </source>
</reference>
<dbReference type="Proteomes" id="UP000248481">
    <property type="component" value="Chromosome 4"/>
</dbReference>
<dbReference type="GO" id="GO:0016787">
    <property type="term" value="F:hydrolase activity"/>
    <property type="evidence" value="ECO:0007669"/>
    <property type="project" value="UniProtKB-KW"/>
</dbReference>
<dbReference type="CTD" id="117145"/>
<dbReference type="STRING" id="29088.A0A2Y9H310"/>
<keyword evidence="7" id="KW-0053">Apoptosis</keyword>
<dbReference type="EC" id="3.1.2.2" evidence="19"/>
<comment type="catalytic activity">
    <reaction evidence="23">
        <text>hexadecanoyl-CoA + H2O = hexadecanoate + CoA + H(+)</text>
        <dbReference type="Rhea" id="RHEA:16645"/>
        <dbReference type="ChEBI" id="CHEBI:7896"/>
        <dbReference type="ChEBI" id="CHEBI:15377"/>
        <dbReference type="ChEBI" id="CHEBI:15378"/>
        <dbReference type="ChEBI" id="CHEBI:57287"/>
        <dbReference type="ChEBI" id="CHEBI:57379"/>
        <dbReference type="EC" id="3.1.2.2"/>
    </reaction>
    <physiologicalReaction direction="left-to-right" evidence="23">
        <dbReference type="Rhea" id="RHEA:16646"/>
    </physiologicalReaction>
</comment>
<keyword evidence="8" id="KW-0999">Mitochondrion inner membrane</keyword>
<sequence length="238" mass="26509">MLRSCASRLRTPGALRGRLGGAPPPARDSRPPPRSFSSEVIYVDHSLPNPSWSKDMRLLFDQFMKKTEDGSWKRLPSHKSVSPQRTEEVKTFFPDAKPIKEHMSQAQLFPRSLEEGLGFEYAMFHNHVENRTVCIFQGGPYLQGVPGFLHGGAIATMIDSTVGMCAVLAEGVVMTANLNINFRRPIPLCSVVVINSQLDKVEGRKLFVSCNVRSVDEKTLYSEATSLFVKLDPKKSLT</sequence>